<evidence type="ECO:0000313" key="2">
    <source>
        <dbReference type="Proteomes" id="UP000192342"/>
    </source>
</evidence>
<comment type="caution">
    <text evidence="1">The sequence shown here is derived from an EMBL/GenBank/DDBJ whole genome shotgun (WGS) entry which is preliminary data.</text>
</comment>
<keyword evidence="2" id="KW-1185">Reference proteome</keyword>
<reference evidence="1 2" key="1">
    <citation type="submission" date="2013-04" db="EMBL/GenBank/DDBJ databases">
        <title>Oceanococcus atlanticus 22II-S10r2 Genome Sequencing.</title>
        <authorList>
            <person name="Lai Q."/>
            <person name="Li G."/>
            <person name="Shao Z."/>
        </authorList>
    </citation>
    <scope>NUCLEOTIDE SEQUENCE [LARGE SCALE GENOMIC DNA]</scope>
    <source>
        <strain evidence="1 2">22II-S10r2</strain>
    </source>
</reference>
<dbReference type="AlphaFoldDB" id="A0A1Y1SIT2"/>
<proteinExistence type="predicted"/>
<accession>A0A1Y1SIT2</accession>
<name>A0A1Y1SIT2_9GAMM</name>
<evidence type="ECO:0000313" key="1">
    <source>
        <dbReference type="EMBL" id="ORE89583.1"/>
    </source>
</evidence>
<organism evidence="1 2">
    <name type="scientific">Oceanococcus atlanticus</name>
    <dbReference type="NCBI Taxonomy" id="1317117"/>
    <lineage>
        <taxon>Bacteria</taxon>
        <taxon>Pseudomonadati</taxon>
        <taxon>Pseudomonadota</taxon>
        <taxon>Gammaproteobacteria</taxon>
        <taxon>Chromatiales</taxon>
        <taxon>Oceanococcaceae</taxon>
        <taxon>Oceanococcus</taxon>
    </lineage>
</organism>
<sequence>MKRAALTLLGLALLVLLGATTWIARLSPQLHDVLMAQVEASGLAEDESSQFDAGWLNAHSQGRLRLADSFCKGCDVLDYKGVIRHGLGALLSGDVALASADYALSWPQLPLDPALPPLRMRAQQALRDGLTPALRATLALDASAHGYDSGTHRWQIEHGGVAGQIRPGHLTLSSPRLTLTRDDTLWLTLDQLALQAAAADRLMLEAELDTLAIAPWDWQGCSLALDYTQYGITHNLNFDLRLALSKGRLGDQPEHGAVSAALHVERLNLTATRAFISELPRLLSNQVSGAARMMGLLSLYSVHGPGFFAEHPALTLHASDVPLLHGQADIDVNLAVTAQTRRPPMHPMEWRRALQGRVDIVAPPQHLSAWWHAAASFVNYVTGLPRDYHSLKQQGWVEEQTDGRDRLLIVLDPQQGPRKP</sequence>
<protein>
    <submittedName>
        <fullName evidence="1">Uncharacterized protein</fullName>
    </submittedName>
</protein>
<dbReference type="Proteomes" id="UP000192342">
    <property type="component" value="Unassembled WGS sequence"/>
</dbReference>
<dbReference type="EMBL" id="AQQV01000001">
    <property type="protein sequence ID" value="ORE89583.1"/>
    <property type="molecule type" value="Genomic_DNA"/>
</dbReference>
<gene>
    <name evidence="1" type="ORF">ATO7_06870</name>
</gene>
<dbReference type="STRING" id="1317117.ATO7_06870"/>